<dbReference type="InterPro" id="IPR019786">
    <property type="entry name" value="Zinc_finger_PHD-type_CS"/>
</dbReference>
<dbReference type="AlphaFoldDB" id="A0A132A545"/>
<evidence type="ECO:0000256" key="2">
    <source>
        <dbReference type="ARBA" id="ARBA00022771"/>
    </source>
</evidence>
<dbReference type="Proteomes" id="UP000616769">
    <property type="component" value="Unassembled WGS sequence"/>
</dbReference>
<proteinExistence type="predicted"/>
<dbReference type="GO" id="GO:0006360">
    <property type="term" value="P:transcription by RNA polymerase I"/>
    <property type="evidence" value="ECO:0007669"/>
    <property type="project" value="InterPro"/>
</dbReference>
<evidence type="ECO:0000256" key="1">
    <source>
        <dbReference type="ARBA" id="ARBA00022723"/>
    </source>
</evidence>
<dbReference type="PROSITE" id="PS51805">
    <property type="entry name" value="EPHD"/>
    <property type="match status" value="1"/>
</dbReference>
<dbReference type="VEuPathDB" id="VectorBase:SSCA004773"/>
<comment type="caution">
    <text evidence="5">The sequence shown here is derived from an EMBL/GenBank/DDBJ whole genome shotgun (WGS) entry which is preliminary data.</text>
</comment>
<dbReference type="GO" id="GO:0008270">
    <property type="term" value="F:zinc ion binding"/>
    <property type="evidence" value="ECO:0007669"/>
    <property type="project" value="UniProtKB-KW"/>
</dbReference>
<dbReference type="InterPro" id="IPR039495">
    <property type="entry name" value="TAF1A"/>
</dbReference>
<dbReference type="PANTHER" id="PTHR13793">
    <property type="entry name" value="PHD FINGER PROTEINS"/>
    <property type="match status" value="1"/>
</dbReference>
<dbReference type="PROSITE" id="PS50016">
    <property type="entry name" value="ZF_PHD_2"/>
    <property type="match status" value="1"/>
</dbReference>
<dbReference type="PROSITE" id="PS01359">
    <property type="entry name" value="ZF_PHD_1"/>
    <property type="match status" value="1"/>
</dbReference>
<evidence type="ECO:0000256" key="3">
    <source>
        <dbReference type="ARBA" id="ARBA00022833"/>
    </source>
</evidence>
<dbReference type="InterPro" id="IPR011011">
    <property type="entry name" value="Znf_FYVE_PHD"/>
</dbReference>
<reference evidence="5 6" key="1">
    <citation type="journal article" date="2015" name="Parasit. Vectors">
        <title>Draft genome of the scabies mite.</title>
        <authorList>
            <person name="Rider S.D.Jr."/>
            <person name="Morgan M.S."/>
            <person name="Arlian L.G."/>
        </authorList>
    </citation>
    <scope>NUCLEOTIDE SEQUENCE [LARGE SCALE GENOMIC DNA]</scope>
    <source>
        <strain evidence="5">Arlian Lab</strain>
    </source>
</reference>
<dbReference type="GO" id="GO:0006357">
    <property type="term" value="P:regulation of transcription by RNA polymerase II"/>
    <property type="evidence" value="ECO:0007669"/>
    <property type="project" value="TreeGrafter"/>
</dbReference>
<dbReference type="InterPro" id="IPR019787">
    <property type="entry name" value="Znf_PHD-finger"/>
</dbReference>
<dbReference type="EMBL" id="JXLN01010653">
    <property type="protein sequence ID" value="KPM06081.1"/>
    <property type="molecule type" value="Genomic_DNA"/>
</dbReference>
<dbReference type="Gene3D" id="3.30.40.10">
    <property type="entry name" value="Zinc/RING finger domain, C3HC4 (zinc finger)"/>
    <property type="match status" value="2"/>
</dbReference>
<gene>
    <name evidence="5" type="ORF">QR98_0045540</name>
</gene>
<organism evidence="5 6">
    <name type="scientific">Sarcoptes scabiei</name>
    <name type="common">Itch mite</name>
    <name type="synonym">Acarus scabiei</name>
    <dbReference type="NCBI Taxonomy" id="52283"/>
    <lineage>
        <taxon>Eukaryota</taxon>
        <taxon>Metazoa</taxon>
        <taxon>Ecdysozoa</taxon>
        <taxon>Arthropoda</taxon>
        <taxon>Chelicerata</taxon>
        <taxon>Arachnida</taxon>
        <taxon>Acari</taxon>
        <taxon>Acariformes</taxon>
        <taxon>Sarcoptiformes</taxon>
        <taxon>Astigmata</taxon>
        <taxon>Psoroptidia</taxon>
        <taxon>Sarcoptoidea</taxon>
        <taxon>Sarcoptidae</taxon>
        <taxon>Sarcoptinae</taxon>
        <taxon>Sarcoptes</taxon>
    </lineage>
</organism>
<dbReference type="Pfam" id="PF13832">
    <property type="entry name" value="zf-HC5HC2H_2"/>
    <property type="match status" value="1"/>
</dbReference>
<evidence type="ECO:0000256" key="4">
    <source>
        <dbReference type="SAM" id="MobiDB-lite"/>
    </source>
</evidence>
<dbReference type="PANTHER" id="PTHR13793:SF155">
    <property type="entry name" value="ZINC FINGER PROTEIN ZFP-1"/>
    <property type="match status" value="1"/>
</dbReference>
<evidence type="ECO:0000313" key="5">
    <source>
        <dbReference type="EMBL" id="KPM06081.1"/>
    </source>
</evidence>
<dbReference type="OrthoDB" id="6516261at2759"/>
<dbReference type="InterPro" id="IPR034732">
    <property type="entry name" value="EPHD"/>
</dbReference>
<sequence>MSKSDSETEIDSNNSSASVDNTANGEFHSEQHNDLDEQNETSQNSQAKPRPCWGISHFRKIQMINKMSSLLRIACDLYAGHKWNAFLQLSSGLLIDTRLPDYMLIKHFIFFLYQNPTIDEENFKLVQKYFDRQIVFMEEYFDVTIELIIFLLSNQRLLQTGKLYVDELMRKAQKHYCRSTSGRIAKITPKPRVILRQTALIYYEYLDYIHWKTFNDDPFSSISVIRINKMKTNFQSFLNEFHNEELNLDIVALVLIHLCELDNNLDEALEYLIKYRESFPNNLNSQVYLYEFLRMNPEIDHDPSLRIECLKNIVKLCPDSKYVLHLASVNPEISNIEKVNLIEMICDYLDYNQNQNSLKAWKRNVANKSNEKEMIGGCVVCGQDEGYLDNVLIYCDGEGCGIGVHEACYGIKLIPKNEWFCRPCSVSQKPDKCELCPANYGAFKPTANGKWCHVVCALYIPEVGFGCMQTMEPILLDRIDPKRIGCICILCEMSGRDKEIARSGCSMSCHYPNCPNKFHVTWYVSNISSVSNTSSFMMMIFS</sequence>
<keyword evidence="3" id="KW-0862">Zinc</keyword>
<dbReference type="Pfam" id="PF13831">
    <property type="entry name" value="PHD_2"/>
    <property type="match status" value="1"/>
</dbReference>
<name>A0A132A545_SARSC</name>
<dbReference type="InterPro" id="IPR001965">
    <property type="entry name" value="Znf_PHD"/>
</dbReference>
<evidence type="ECO:0000313" key="6">
    <source>
        <dbReference type="Proteomes" id="UP000616769"/>
    </source>
</evidence>
<dbReference type="GO" id="GO:0000120">
    <property type="term" value="C:RNA polymerase I transcription regulator complex"/>
    <property type="evidence" value="ECO:0007669"/>
    <property type="project" value="InterPro"/>
</dbReference>
<feature type="compositionally biased region" description="Polar residues" evidence="4">
    <location>
        <begin position="11"/>
        <end position="24"/>
    </location>
</feature>
<dbReference type="SMART" id="SM00249">
    <property type="entry name" value="PHD"/>
    <property type="match status" value="1"/>
</dbReference>
<dbReference type="SUPFAM" id="SSF57903">
    <property type="entry name" value="FYVE/PHD zinc finger"/>
    <property type="match status" value="1"/>
</dbReference>
<accession>A0A132A545</accession>
<protein>
    <submittedName>
        <fullName evidence="5">Protein AF-10-like protein</fullName>
    </submittedName>
</protein>
<keyword evidence="1" id="KW-0479">Metal-binding</keyword>
<feature type="region of interest" description="Disordered" evidence="4">
    <location>
        <begin position="1"/>
        <end position="49"/>
    </location>
</feature>
<dbReference type="Pfam" id="PF14929">
    <property type="entry name" value="TAF1_subA"/>
    <property type="match status" value="1"/>
</dbReference>
<dbReference type="InterPro" id="IPR050701">
    <property type="entry name" value="Histone_Mod_Regulator"/>
</dbReference>
<keyword evidence="2" id="KW-0863">Zinc-finger</keyword>
<dbReference type="InterPro" id="IPR013083">
    <property type="entry name" value="Znf_RING/FYVE/PHD"/>
</dbReference>